<protein>
    <submittedName>
        <fullName evidence="1">Uncharacterized protein</fullName>
    </submittedName>
</protein>
<dbReference type="AlphaFoldDB" id="A0A9P5L904"/>
<evidence type="ECO:0000313" key="1">
    <source>
        <dbReference type="EMBL" id="KAF7546413.1"/>
    </source>
</evidence>
<keyword evidence="2" id="KW-1185">Reference proteome</keyword>
<dbReference type="Proteomes" id="UP000722485">
    <property type="component" value="Unassembled WGS sequence"/>
</dbReference>
<name>A0A9P5L904_9HYPO</name>
<organism evidence="1 2">
    <name type="scientific">Cylindrodendrum hubeiense</name>
    <dbReference type="NCBI Taxonomy" id="595255"/>
    <lineage>
        <taxon>Eukaryota</taxon>
        <taxon>Fungi</taxon>
        <taxon>Dikarya</taxon>
        <taxon>Ascomycota</taxon>
        <taxon>Pezizomycotina</taxon>
        <taxon>Sordariomycetes</taxon>
        <taxon>Hypocreomycetidae</taxon>
        <taxon>Hypocreales</taxon>
        <taxon>Nectriaceae</taxon>
        <taxon>Cylindrodendrum</taxon>
    </lineage>
</organism>
<comment type="caution">
    <text evidence="1">The sequence shown here is derived from an EMBL/GenBank/DDBJ whole genome shotgun (WGS) entry which is preliminary data.</text>
</comment>
<reference evidence="1" key="1">
    <citation type="submission" date="2020-03" db="EMBL/GenBank/DDBJ databases">
        <title>Draft Genome Sequence of Cylindrodendrum hubeiense.</title>
        <authorList>
            <person name="Buettner E."/>
            <person name="Kellner H."/>
        </authorList>
    </citation>
    <scope>NUCLEOTIDE SEQUENCE</scope>
    <source>
        <strain evidence="1">IHI 201604</strain>
    </source>
</reference>
<dbReference type="EMBL" id="JAANBB010000214">
    <property type="protein sequence ID" value="KAF7546413.1"/>
    <property type="molecule type" value="Genomic_DNA"/>
</dbReference>
<gene>
    <name evidence="1" type="ORF">G7Z17_g8459</name>
</gene>
<accession>A0A9P5L904</accession>
<proteinExistence type="predicted"/>
<sequence length="104" mass="11374">MSGLFEAVVHQTARSRGPMARRLTTNQEITFCRLFMGVEETQAECPSNQGQILPQESSTISWRALESAESTPQPLADAPGGRDILDTRMQGGTWSHTARVVGVE</sequence>
<evidence type="ECO:0000313" key="2">
    <source>
        <dbReference type="Proteomes" id="UP000722485"/>
    </source>
</evidence>